<evidence type="ECO:0000313" key="2">
    <source>
        <dbReference type="Proteomes" id="UP000191418"/>
    </source>
</evidence>
<keyword evidence="2" id="KW-1185">Reference proteome</keyword>
<dbReference type="AlphaFoldDB" id="A0A1V4T072"/>
<evidence type="ECO:0000313" key="1">
    <source>
        <dbReference type="EMBL" id="OPX53991.1"/>
    </source>
</evidence>
<name>A0A1V4T072_9GAMM</name>
<sequence>MLKSIKRDQEGLYIFITGKVHEDEVSILNIYAPITRAPRYVKETLLKLKSHIKTPHNNSGRLPHPTLTKGQVDQAETKHRNIRTNRCYASSGPNRYLQNISPKHKRIYLLLSTS</sequence>
<comment type="caution">
    <text evidence="1">The sequence shown here is derived from an EMBL/GenBank/DDBJ whole genome shotgun (WGS) entry which is preliminary data.</text>
</comment>
<proteinExistence type="predicted"/>
<accession>A0A1V4T072</accession>
<gene>
    <name evidence="1" type="ORF">BTE48_16580</name>
</gene>
<reference evidence="1 2" key="1">
    <citation type="submission" date="2017-01" db="EMBL/GenBank/DDBJ databases">
        <title>Genome Sequencing of a Marine Spirillum, Oceanospirillum multiglobuliferum ATCC 33336, from Japan.</title>
        <authorList>
            <person name="Carney J.G."/>
            <person name="Trachtenberg A.M."/>
            <person name="Rheaume B.A."/>
            <person name="Linnane J.D."/>
            <person name="Pitts N.L."/>
            <person name="Mykles D.L."/>
            <person name="Maclea K.S."/>
        </authorList>
    </citation>
    <scope>NUCLEOTIDE SEQUENCE [LARGE SCALE GENOMIC DNA]</scope>
    <source>
        <strain evidence="1 2">ATCC 33336</strain>
    </source>
</reference>
<organism evidence="1 2">
    <name type="scientific">Oceanospirillum multiglobuliferum</name>
    <dbReference type="NCBI Taxonomy" id="64969"/>
    <lineage>
        <taxon>Bacteria</taxon>
        <taxon>Pseudomonadati</taxon>
        <taxon>Pseudomonadota</taxon>
        <taxon>Gammaproteobacteria</taxon>
        <taxon>Oceanospirillales</taxon>
        <taxon>Oceanospirillaceae</taxon>
        <taxon>Oceanospirillum</taxon>
    </lineage>
</organism>
<dbReference type="EMBL" id="MTSM01000143">
    <property type="protein sequence ID" value="OPX53991.1"/>
    <property type="molecule type" value="Genomic_DNA"/>
</dbReference>
<dbReference type="Proteomes" id="UP000191418">
    <property type="component" value="Unassembled WGS sequence"/>
</dbReference>
<protein>
    <submittedName>
        <fullName evidence="1">Uncharacterized protein</fullName>
    </submittedName>
</protein>